<evidence type="ECO:0000313" key="6">
    <source>
        <dbReference type="Proteomes" id="UP000000437"/>
    </source>
</evidence>
<dbReference type="Pfam" id="PF15686">
    <property type="entry name" value="LYRIC"/>
    <property type="match status" value="1"/>
</dbReference>
<evidence type="ECO:0000256" key="1">
    <source>
        <dbReference type="ARBA" id="ARBA00004123"/>
    </source>
</evidence>
<reference evidence="5" key="1">
    <citation type="submission" date="2011-07" db="UniProtKB">
        <authorList>
            <consortium name="Ensembl"/>
        </authorList>
    </citation>
    <scope>IDENTIFICATION</scope>
    <source>
        <strain evidence="5">Tuebingen</strain>
    </source>
</reference>
<evidence type="ECO:0000313" key="8">
    <source>
        <dbReference type="ZFIN" id="ZDB-GENE-090929-2"/>
    </source>
</evidence>
<feature type="transmembrane region" description="Helical" evidence="4">
    <location>
        <begin position="49"/>
        <end position="69"/>
    </location>
</feature>
<comment type="subcellular location">
    <subcellularLocation>
        <location evidence="1">Nucleus</location>
    </subcellularLocation>
</comment>
<evidence type="ECO:0000256" key="2">
    <source>
        <dbReference type="ARBA" id="ARBA00023242"/>
    </source>
</evidence>
<feature type="compositionally biased region" description="Basic and acidic residues" evidence="3">
    <location>
        <begin position="489"/>
        <end position="508"/>
    </location>
</feature>
<dbReference type="eggNOG" id="ENOG502QU7P">
    <property type="taxonomic scope" value="Eukaryota"/>
</dbReference>
<dbReference type="GO" id="GO:0003712">
    <property type="term" value="F:transcription coregulator activity"/>
    <property type="evidence" value="ECO:0000318"/>
    <property type="project" value="GO_Central"/>
</dbReference>
<evidence type="ECO:0000256" key="4">
    <source>
        <dbReference type="SAM" id="Phobius"/>
    </source>
</evidence>
<feature type="compositionally biased region" description="Basic and acidic residues" evidence="3">
    <location>
        <begin position="125"/>
        <end position="143"/>
    </location>
</feature>
<reference evidence="7" key="3">
    <citation type="submission" date="2025-04" db="UniProtKB">
        <authorList>
            <consortium name="RefSeq"/>
        </authorList>
    </citation>
    <scope>IDENTIFICATION</scope>
    <source>
        <strain evidence="7">Tuebingen</strain>
    </source>
</reference>
<dbReference type="Ensembl" id="ENSDART00000015170.8">
    <property type="protein sequence ID" value="ENSDARP00000016213.6"/>
    <property type="gene ID" value="ENSDARG00000004939.10"/>
</dbReference>
<dbReference type="GO" id="GO:0043066">
    <property type="term" value="P:negative regulation of apoptotic process"/>
    <property type="evidence" value="ECO:0007669"/>
    <property type="project" value="InterPro"/>
</dbReference>
<evidence type="ECO:0000313" key="5">
    <source>
        <dbReference type="Ensembl" id="ENSDARP00000016213"/>
    </source>
</evidence>
<dbReference type="InterPro" id="IPR031402">
    <property type="entry name" value="LYRIC"/>
</dbReference>
<feature type="compositionally biased region" description="Basic and acidic residues" evidence="3">
    <location>
        <begin position="153"/>
        <end position="169"/>
    </location>
</feature>
<dbReference type="GO" id="GO:0006357">
    <property type="term" value="P:regulation of transcription by RNA polymerase II"/>
    <property type="evidence" value="ECO:0000318"/>
    <property type="project" value="GO_Central"/>
</dbReference>
<keyword evidence="4" id="KW-0812">Transmembrane</keyword>
<protein>
    <submittedName>
        <fullName evidence="5">Metadherin b</fullName>
    </submittedName>
    <submittedName>
        <fullName evidence="7">Protein LYRIC isoform X1</fullName>
    </submittedName>
</protein>
<dbReference type="GeneID" id="553275"/>
<evidence type="ECO:0000313" key="7">
    <source>
        <dbReference type="RefSeq" id="XP_017207032.1"/>
    </source>
</evidence>
<keyword evidence="4" id="KW-0472">Membrane</keyword>
<keyword evidence="4" id="KW-1133">Transmembrane helix</keyword>
<dbReference type="CTD" id="553275"/>
<feature type="region of interest" description="Disordered" evidence="3">
    <location>
        <begin position="300"/>
        <end position="320"/>
    </location>
</feature>
<accession>A0A8M6YVG0</accession>
<feature type="region of interest" description="Disordered" evidence="3">
    <location>
        <begin position="358"/>
        <end position="525"/>
    </location>
</feature>
<dbReference type="PaxDb" id="7955-ENSDARP00000016213"/>
<dbReference type="ExpressionAtlas" id="F1QAS0">
    <property type="expression patterns" value="baseline and differential"/>
</dbReference>
<dbReference type="PANTHER" id="PTHR23251:SF0">
    <property type="entry name" value="PROTEIN LYRIC"/>
    <property type="match status" value="1"/>
</dbReference>
<feature type="compositionally biased region" description="Basic residues" evidence="3">
    <location>
        <begin position="423"/>
        <end position="432"/>
    </location>
</feature>
<dbReference type="GO" id="GO:0045766">
    <property type="term" value="P:positive regulation of angiogenesis"/>
    <property type="evidence" value="ECO:0007669"/>
    <property type="project" value="InterPro"/>
</dbReference>
<dbReference type="AGR" id="ZFIN:ZDB-GENE-090929-2"/>
<feature type="compositionally biased region" description="Polar residues" evidence="3">
    <location>
        <begin position="300"/>
        <end position="315"/>
    </location>
</feature>
<dbReference type="KEGG" id="dre:553275"/>
<evidence type="ECO:0000256" key="3">
    <source>
        <dbReference type="SAM" id="MobiDB-lite"/>
    </source>
</evidence>
<dbReference type="GO" id="GO:0043123">
    <property type="term" value="P:positive regulation of canonical NF-kappaB signal transduction"/>
    <property type="evidence" value="ECO:0007669"/>
    <property type="project" value="InterPro"/>
</dbReference>
<name>F1QAS0_DANRE</name>
<proteinExistence type="predicted"/>
<reference evidence="5 6" key="2">
    <citation type="journal article" date="2013" name="Nature">
        <title>The zebrafish reference genome sequence and its relationship to the human genome.</title>
        <authorList>
            <consortium name="Genome Reference Consortium Zebrafish"/>
            <person name="Howe K."/>
            <person name="Clark M.D."/>
            <person name="Torroja C.F."/>
            <person name="Torrance J."/>
            <person name="Berthelot C."/>
            <person name="Muffato M."/>
            <person name="Collins J.E."/>
            <person name="Humphray S."/>
            <person name="McLaren K."/>
            <person name="Matthews L."/>
            <person name="McLaren S."/>
            <person name="Sealy I."/>
            <person name="Caccamo M."/>
            <person name="Churcher C."/>
            <person name="Scott C."/>
            <person name="Barrett J.C."/>
            <person name="Koch R."/>
            <person name="Rauch G.J."/>
            <person name="White S."/>
            <person name="Chow W."/>
            <person name="Kilian B."/>
            <person name="Quintais L.T."/>
            <person name="Guerra-Assuncao J.A."/>
            <person name="Zhou Y."/>
            <person name="Gu Y."/>
            <person name="Yen J."/>
            <person name="Vogel J.H."/>
            <person name="Eyre T."/>
            <person name="Redmond S."/>
            <person name="Banerjee R."/>
            <person name="Chi J."/>
            <person name="Fu B."/>
            <person name="Langley E."/>
            <person name="Maguire S.F."/>
            <person name="Laird G.K."/>
            <person name="Lloyd D."/>
            <person name="Kenyon E."/>
            <person name="Donaldson S."/>
            <person name="Sehra H."/>
            <person name="Almeida-King J."/>
            <person name="Loveland J."/>
            <person name="Trevanion S."/>
            <person name="Jones M."/>
            <person name="Quail M."/>
            <person name="Willey D."/>
            <person name="Hunt A."/>
            <person name="Burton J."/>
            <person name="Sims S."/>
            <person name="McLay K."/>
            <person name="Plumb B."/>
            <person name="Davis J."/>
            <person name="Clee C."/>
            <person name="Oliver K."/>
            <person name="Clark R."/>
            <person name="Riddle C."/>
            <person name="Elliot D."/>
            <person name="Eliott D."/>
            <person name="Threadgold G."/>
            <person name="Harden G."/>
            <person name="Ware D."/>
            <person name="Begum S."/>
            <person name="Mortimore B."/>
            <person name="Mortimer B."/>
            <person name="Kerry G."/>
            <person name="Heath P."/>
            <person name="Phillimore B."/>
            <person name="Tracey A."/>
            <person name="Corby N."/>
            <person name="Dunn M."/>
            <person name="Johnson C."/>
            <person name="Wood J."/>
            <person name="Clark S."/>
            <person name="Pelan S."/>
            <person name="Griffiths G."/>
            <person name="Smith M."/>
            <person name="Glithero R."/>
            <person name="Howden P."/>
            <person name="Barker N."/>
            <person name="Lloyd C."/>
            <person name="Stevens C."/>
            <person name="Harley J."/>
            <person name="Holt K."/>
            <person name="Panagiotidis G."/>
            <person name="Lovell J."/>
            <person name="Beasley H."/>
            <person name="Henderson C."/>
            <person name="Gordon D."/>
            <person name="Auger K."/>
            <person name="Wright D."/>
            <person name="Collins J."/>
            <person name="Raisen C."/>
            <person name="Dyer L."/>
            <person name="Leung K."/>
            <person name="Robertson L."/>
            <person name="Ambridge K."/>
            <person name="Leongamornlert D."/>
            <person name="McGuire S."/>
            <person name="Gilderthorp R."/>
            <person name="Griffiths C."/>
            <person name="Manthravadi D."/>
            <person name="Nichol S."/>
            <person name="Barker G."/>
            <person name="Whitehead S."/>
            <person name="Kay M."/>
            <person name="Brown J."/>
            <person name="Murnane C."/>
            <person name="Gray E."/>
            <person name="Humphries M."/>
            <person name="Sycamore N."/>
            <person name="Barker D."/>
            <person name="Saunders D."/>
            <person name="Wallis J."/>
            <person name="Babbage A."/>
            <person name="Hammond S."/>
            <person name="Mashreghi-Mohammadi M."/>
            <person name="Barr L."/>
            <person name="Martin S."/>
            <person name="Wray P."/>
            <person name="Ellington A."/>
            <person name="Matthews N."/>
            <person name="Ellwood M."/>
            <person name="Woodmansey R."/>
            <person name="Clark G."/>
            <person name="Cooper J."/>
            <person name="Cooper J."/>
            <person name="Tromans A."/>
            <person name="Grafham D."/>
            <person name="Skuce C."/>
            <person name="Pandian R."/>
            <person name="Andrews R."/>
            <person name="Harrison E."/>
            <person name="Kimberley A."/>
            <person name="Garnett J."/>
            <person name="Fosker N."/>
            <person name="Hall R."/>
            <person name="Garner P."/>
            <person name="Kelly D."/>
            <person name="Bird C."/>
            <person name="Palmer S."/>
            <person name="Gehring I."/>
            <person name="Berger A."/>
            <person name="Dooley C.M."/>
            <person name="Ersan-Urun Z."/>
            <person name="Eser C."/>
            <person name="Geiger H."/>
            <person name="Geisler M."/>
            <person name="Karotki L."/>
            <person name="Kirn A."/>
            <person name="Konantz J."/>
            <person name="Konantz M."/>
            <person name="Oberlander M."/>
            <person name="Rudolph-Geiger S."/>
            <person name="Teucke M."/>
            <person name="Lanz C."/>
            <person name="Raddatz G."/>
            <person name="Osoegawa K."/>
            <person name="Zhu B."/>
            <person name="Rapp A."/>
            <person name="Widaa S."/>
            <person name="Langford C."/>
            <person name="Yang F."/>
            <person name="Schuster S.C."/>
            <person name="Carter N.P."/>
            <person name="Harrow J."/>
            <person name="Ning Z."/>
            <person name="Herrero J."/>
            <person name="Searle S.M."/>
            <person name="Enright A."/>
            <person name="Geisler R."/>
            <person name="Plasterk R.H."/>
            <person name="Lee C."/>
            <person name="Westerfield M."/>
            <person name="de Jong P.J."/>
            <person name="Zon L.I."/>
            <person name="Postlethwait J.H."/>
            <person name="Nusslein-Volhard C."/>
            <person name="Hubbard T.J."/>
            <person name="Roest Crollius H."/>
            <person name="Rogers J."/>
            <person name="Stemple D.L."/>
        </authorList>
    </citation>
    <scope>NUCLEOTIDE SEQUENCE [LARGE SCALE GENOMIC DNA]</scope>
    <source>
        <strain evidence="5">Tuebingen</strain>
    </source>
</reference>
<dbReference type="InterPro" id="IPR052305">
    <property type="entry name" value="TransReg_TumorExp"/>
</dbReference>
<organism evidence="5">
    <name type="scientific">Danio rerio</name>
    <name type="common">Zebrafish</name>
    <name type="synonym">Brachydanio rerio</name>
    <dbReference type="NCBI Taxonomy" id="7955"/>
    <lineage>
        <taxon>Eukaryota</taxon>
        <taxon>Metazoa</taxon>
        <taxon>Chordata</taxon>
        <taxon>Craniata</taxon>
        <taxon>Vertebrata</taxon>
        <taxon>Euteleostomi</taxon>
        <taxon>Actinopterygii</taxon>
        <taxon>Neopterygii</taxon>
        <taxon>Teleostei</taxon>
        <taxon>Ostariophysi</taxon>
        <taxon>Cypriniformes</taxon>
        <taxon>Danionidae</taxon>
        <taxon>Danioninae</taxon>
        <taxon>Danio</taxon>
    </lineage>
</organism>
<feature type="compositionally biased region" description="Polar residues" evidence="3">
    <location>
        <begin position="82"/>
        <end position="91"/>
    </location>
</feature>
<keyword evidence="6" id="KW-1185">Reference proteome</keyword>
<dbReference type="Bgee" id="ENSDARG00000004939">
    <property type="expression patterns" value="Expressed in muscle tissue and 25 other cell types or tissues"/>
</dbReference>
<feature type="compositionally biased region" description="Low complexity" evidence="3">
    <location>
        <begin position="209"/>
        <end position="227"/>
    </location>
</feature>
<dbReference type="EMBL" id="CR376740">
    <property type="status" value="NOT_ANNOTATED_CDS"/>
    <property type="molecule type" value="Genomic_DNA"/>
</dbReference>
<dbReference type="ZFIN" id="ZDB-GENE-090929-2">
    <property type="gene designation" value="mtdhb"/>
</dbReference>
<dbReference type="OrthoDB" id="8918651at2759"/>
<dbReference type="GO" id="GO:0005634">
    <property type="term" value="C:nucleus"/>
    <property type="evidence" value="ECO:0000318"/>
    <property type="project" value="GO_Central"/>
</dbReference>
<dbReference type="GeneTree" id="ENSGT00940000154181"/>
<sequence>MAPGWQEIASQHVEQITGYVRESLSTGLVYLKSELGIDLGLNPDLCAPWLLLLTAWAGLVLLLVLWVSVCRGFSKRLAGTETGDSAENTGPAQPVKKADEPKRRNRKKNAEKKAQRNGLAVEPQEEVKTADDQELAEVRADKGKKNKKKTKASAKEKKSSTSVDGKEPDEAVGNMSVMVNLAGTWETKVSNREKRQQRRKDKAPDDESGSPVPSAASGATEQLQTTLEEAETTITSAVSTPPVQRVVEVDPPEIEATFVQDPVIPQVTPCWEEVLTVNGSGWSDLGLQLPSHMTSVQTESWTSMTVPTERQTSEPSVWPQDMEGSWTIVDRPNIPVTFSGLPAVPDLSWSAPPAVPVDDEWSGIKSSSADPSCDWNAPSEEWGNYIEQQPVSAAPLEQPGPEVLQESDDDKDKDESGTPGSGKAKKKKKKKKKLEDAGPSAQPQVKAESIVTLTPSATVNIPAATAGARVEDAPRVAPSAPVQTQQRKSGPEPTDKSKPAPTQKKTDDTLESVKPIKKKKARRET</sequence>
<keyword evidence="2" id="KW-0539">Nucleus</keyword>
<feature type="compositionally biased region" description="Basic residues" evidence="3">
    <location>
        <begin position="515"/>
        <end position="525"/>
    </location>
</feature>
<dbReference type="PANTHER" id="PTHR23251">
    <property type="entry name" value="LYSINE-RICH CEACAM1 CO-ISOLATED PROTEIN LYRIC PROTEIN"/>
    <property type="match status" value="1"/>
</dbReference>
<dbReference type="OMA" id="AEVWGNY"/>
<dbReference type="STRING" id="7955.ENSDARP00000016213"/>
<feature type="region of interest" description="Disordered" evidence="3">
    <location>
        <begin position="79"/>
        <end position="239"/>
    </location>
</feature>
<dbReference type="Proteomes" id="UP000000437">
    <property type="component" value="Chromosome 16"/>
</dbReference>
<accession>F1QAS0</accession>
<dbReference type="RefSeq" id="XP_017207032.1">
    <property type="nucleotide sequence ID" value="XM_017351543.3"/>
</dbReference>
<dbReference type="AlphaFoldDB" id="F1QAS0"/>
<gene>
    <name evidence="5 7 8" type="primary">mtdhb</name>
</gene>